<dbReference type="SUPFAM" id="SSF52833">
    <property type="entry name" value="Thioredoxin-like"/>
    <property type="match status" value="1"/>
</dbReference>
<name>A0A133NHM3_9FUSO</name>
<evidence type="ECO:0000313" key="2">
    <source>
        <dbReference type="EMBL" id="KXA15798.1"/>
    </source>
</evidence>
<accession>A0A133NHM3</accession>
<keyword evidence="3" id="KW-1185">Reference proteome</keyword>
<protein>
    <recommendedName>
        <fullName evidence="1">Glutaredoxin domain-containing protein</fullName>
    </recommendedName>
</protein>
<dbReference type="InterPro" id="IPR002109">
    <property type="entry name" value="Glutaredoxin"/>
</dbReference>
<dbReference type="EMBL" id="LRPX01000023">
    <property type="protein sequence ID" value="KXA15798.1"/>
    <property type="molecule type" value="Genomic_DNA"/>
</dbReference>
<sequence length="68" mass="7866">MIRVYSKEDCAKCKNLKSILEGKGLDFEYIEDKKQLMIVASKARIMSAPVIEYQEKVYSMDDFLKVIA</sequence>
<dbReference type="PATRIC" id="fig|134605.3.peg.607"/>
<evidence type="ECO:0000313" key="3">
    <source>
        <dbReference type="Proteomes" id="UP000070617"/>
    </source>
</evidence>
<feature type="domain" description="Glutaredoxin" evidence="1">
    <location>
        <begin position="3"/>
        <end position="31"/>
    </location>
</feature>
<gene>
    <name evidence="2" type="ORF">HMPREF3206_00605</name>
</gene>
<dbReference type="Pfam" id="PF00462">
    <property type="entry name" value="Glutaredoxin"/>
    <property type="match status" value="1"/>
</dbReference>
<dbReference type="STRING" id="134605.HMPREF3206_00605"/>
<comment type="caution">
    <text evidence="2">The sequence shown here is derived from an EMBL/GenBank/DDBJ whole genome shotgun (WGS) entry which is preliminary data.</text>
</comment>
<dbReference type="RefSeq" id="WP_008802248.1">
    <property type="nucleotide sequence ID" value="NZ_KQ956519.1"/>
</dbReference>
<evidence type="ECO:0000259" key="1">
    <source>
        <dbReference type="Pfam" id="PF00462"/>
    </source>
</evidence>
<proteinExistence type="predicted"/>
<organism evidence="2 3">
    <name type="scientific">Fusobacterium equinum</name>
    <dbReference type="NCBI Taxonomy" id="134605"/>
    <lineage>
        <taxon>Bacteria</taxon>
        <taxon>Fusobacteriati</taxon>
        <taxon>Fusobacteriota</taxon>
        <taxon>Fusobacteriia</taxon>
        <taxon>Fusobacteriales</taxon>
        <taxon>Fusobacteriaceae</taxon>
        <taxon>Fusobacterium</taxon>
    </lineage>
</organism>
<dbReference type="Gene3D" id="3.40.30.10">
    <property type="entry name" value="Glutaredoxin"/>
    <property type="match status" value="1"/>
</dbReference>
<dbReference type="InterPro" id="IPR036249">
    <property type="entry name" value="Thioredoxin-like_sf"/>
</dbReference>
<dbReference type="AlphaFoldDB" id="A0A133NHM3"/>
<reference evidence="3" key="1">
    <citation type="submission" date="2016-01" db="EMBL/GenBank/DDBJ databases">
        <authorList>
            <person name="Mitreva M."/>
            <person name="Pepin K.H."/>
            <person name="Mihindukulasuriya K.A."/>
            <person name="Fulton R."/>
            <person name="Fronick C."/>
            <person name="O'Laughlin M."/>
            <person name="Miner T."/>
            <person name="Herter B."/>
            <person name="Rosa B.A."/>
            <person name="Cordes M."/>
            <person name="Tomlinson C."/>
            <person name="Wollam A."/>
            <person name="Palsikar V.B."/>
            <person name="Mardis E.R."/>
            <person name="Wilson R.K."/>
        </authorList>
    </citation>
    <scope>NUCLEOTIDE SEQUENCE [LARGE SCALE GENOMIC DNA]</scope>
    <source>
        <strain evidence="3">CMW8396</strain>
    </source>
</reference>
<dbReference type="Proteomes" id="UP000070617">
    <property type="component" value="Unassembled WGS sequence"/>
</dbReference>